<feature type="compositionally biased region" description="Basic and acidic residues" evidence="1">
    <location>
        <begin position="55"/>
        <end position="64"/>
    </location>
</feature>
<feature type="compositionally biased region" description="Basic residues" evidence="1">
    <location>
        <begin position="1"/>
        <end position="11"/>
    </location>
</feature>
<feature type="region of interest" description="Disordered" evidence="1">
    <location>
        <begin position="1"/>
        <end position="82"/>
    </location>
</feature>
<protein>
    <submittedName>
        <fullName evidence="2">Uncharacterized protein</fullName>
    </submittedName>
</protein>
<feature type="non-terminal residue" evidence="2">
    <location>
        <position position="1"/>
    </location>
</feature>
<gene>
    <name evidence="2" type="ORF">AVDCRST_MAG57-2594</name>
</gene>
<evidence type="ECO:0000313" key="2">
    <source>
        <dbReference type="EMBL" id="CAA9260021.1"/>
    </source>
</evidence>
<accession>A0A6J4IS07</accession>
<feature type="compositionally biased region" description="Basic residues" evidence="1">
    <location>
        <begin position="65"/>
        <end position="76"/>
    </location>
</feature>
<feature type="non-terminal residue" evidence="2">
    <location>
        <position position="82"/>
    </location>
</feature>
<reference evidence="2" key="1">
    <citation type="submission" date="2020-02" db="EMBL/GenBank/DDBJ databases">
        <authorList>
            <person name="Meier V. D."/>
        </authorList>
    </citation>
    <scope>NUCLEOTIDE SEQUENCE</scope>
    <source>
        <strain evidence="2">AVDCRST_MAG57</strain>
    </source>
</reference>
<name>A0A6J4IS07_9ACTN</name>
<evidence type="ECO:0000256" key="1">
    <source>
        <dbReference type="SAM" id="MobiDB-lite"/>
    </source>
</evidence>
<dbReference type="EMBL" id="CADCTI010000217">
    <property type="protein sequence ID" value="CAA9260021.1"/>
    <property type="molecule type" value="Genomic_DNA"/>
</dbReference>
<sequence length="82" mass="9109">PARHAAPHRGAARLLQRQRPGRPAIRAVRHRRDLRRPRRHGPGAGGGPGHPAAVHPRDGADRHLRPALRPRARPSARARDRL</sequence>
<proteinExistence type="predicted"/>
<feature type="compositionally biased region" description="Basic residues" evidence="1">
    <location>
        <begin position="27"/>
        <end position="41"/>
    </location>
</feature>
<dbReference type="AlphaFoldDB" id="A0A6J4IS07"/>
<organism evidence="2">
    <name type="scientific">uncultured Blastococcus sp</name>
    <dbReference type="NCBI Taxonomy" id="217144"/>
    <lineage>
        <taxon>Bacteria</taxon>
        <taxon>Bacillati</taxon>
        <taxon>Actinomycetota</taxon>
        <taxon>Actinomycetes</taxon>
        <taxon>Geodermatophilales</taxon>
        <taxon>Geodermatophilaceae</taxon>
        <taxon>Blastococcus</taxon>
        <taxon>environmental samples</taxon>
    </lineage>
</organism>